<organism evidence="4 5">
    <name type="scientific">Listeria cornellensis FSL F6-0969</name>
    <dbReference type="NCBI Taxonomy" id="1265820"/>
    <lineage>
        <taxon>Bacteria</taxon>
        <taxon>Bacillati</taxon>
        <taxon>Bacillota</taxon>
        <taxon>Bacilli</taxon>
        <taxon>Bacillales</taxon>
        <taxon>Listeriaceae</taxon>
        <taxon>Listeria</taxon>
    </lineage>
</organism>
<evidence type="ECO:0000313" key="5">
    <source>
        <dbReference type="Proteomes" id="UP000019254"/>
    </source>
</evidence>
<dbReference type="PRINTS" id="PR00081">
    <property type="entry name" value="GDHRDH"/>
</dbReference>
<dbReference type="CDD" id="cd05233">
    <property type="entry name" value="SDR_c"/>
    <property type="match status" value="1"/>
</dbReference>
<gene>
    <name evidence="4" type="ORF">PCORN_15096</name>
</gene>
<keyword evidence="5" id="KW-1185">Reference proteome</keyword>
<keyword evidence="3" id="KW-0560">Oxidoreductase</keyword>
<proteinExistence type="inferred from homology"/>
<dbReference type="PATRIC" id="fig|1265820.5.peg.2985"/>
<dbReference type="EMBL" id="AODE01000032">
    <property type="protein sequence ID" value="EUJ26322.1"/>
    <property type="molecule type" value="Genomic_DNA"/>
</dbReference>
<dbReference type="Pfam" id="PF13561">
    <property type="entry name" value="adh_short_C2"/>
    <property type="match status" value="1"/>
</dbReference>
<dbReference type="AlphaFoldDB" id="W7BKD3"/>
<evidence type="ECO:0000313" key="4">
    <source>
        <dbReference type="EMBL" id="EUJ26322.1"/>
    </source>
</evidence>
<dbReference type="RefSeq" id="WP_036081454.1">
    <property type="nucleotide sequence ID" value="NZ_AODE01000032.1"/>
</dbReference>
<dbReference type="OrthoDB" id="9803333at2"/>
<comment type="similarity">
    <text evidence="1">Belongs to the short-chain dehydrogenases/reductases (SDR) family.</text>
</comment>
<evidence type="ECO:0000256" key="2">
    <source>
        <dbReference type="ARBA" id="ARBA00022857"/>
    </source>
</evidence>
<comment type="caution">
    <text evidence="4">The sequence shown here is derived from an EMBL/GenBank/DDBJ whole genome shotgun (WGS) entry which is preliminary data.</text>
</comment>
<reference evidence="4 5" key="1">
    <citation type="journal article" date="2014" name="Int. J. Syst. Evol. Microbiol.">
        <title>Listeria floridensis sp. nov., Listeria aquatica sp. nov., Listeria cornellensis sp. nov., Listeria riparia sp. nov. and Listeria grandensis sp. nov., from agricultural and natural environments.</title>
        <authorList>
            <person name="den Bakker H.C."/>
            <person name="Warchocki S."/>
            <person name="Wright E.M."/>
            <person name="Allred A.F."/>
            <person name="Ahlstrom C."/>
            <person name="Manuel C.S."/>
            <person name="Stasiewicz M.J."/>
            <person name="Burrell A."/>
            <person name="Roof S."/>
            <person name="Strawn L."/>
            <person name="Fortes E.D."/>
            <person name="Nightingale K.K."/>
            <person name="Kephart D."/>
            <person name="Wiedmann M."/>
        </authorList>
    </citation>
    <scope>NUCLEOTIDE SEQUENCE [LARGE SCALE GENOMIC DNA]</scope>
    <source>
        <strain evidence="5">FSL F6-969</strain>
    </source>
</reference>
<dbReference type="Gene3D" id="3.40.50.720">
    <property type="entry name" value="NAD(P)-binding Rossmann-like Domain"/>
    <property type="match status" value="1"/>
</dbReference>
<dbReference type="InterPro" id="IPR036291">
    <property type="entry name" value="NAD(P)-bd_dom_sf"/>
</dbReference>
<dbReference type="InterPro" id="IPR002347">
    <property type="entry name" value="SDR_fam"/>
</dbReference>
<sequence length="236" mass="26645">MKKNAIILGADGYLGKELIHQDFETIVCIDKNYDSWGIREGNKIFYNANINLKEDRDRLITALDEEGVAIDVLVNLVGVNNQKNFFNITESDWNNTFSNNIKSMVFFLKAIYTLFSEKVAIVNIASQNGVVAHENRIAYGPSKAALIQLTKNLSIDFLNDAKKDIKVNCISPSYILNDSNKEFFQSFEGKKLIKRIPYKKVVTAPDVIEAIMFLISSKSDAIRGQNLIIDYGYTIV</sequence>
<dbReference type="SUPFAM" id="SSF51735">
    <property type="entry name" value="NAD(P)-binding Rossmann-fold domains"/>
    <property type="match status" value="1"/>
</dbReference>
<dbReference type="InterPro" id="IPR052178">
    <property type="entry name" value="Sec_Metab_Biosynth_SDR"/>
</dbReference>
<evidence type="ECO:0000256" key="3">
    <source>
        <dbReference type="ARBA" id="ARBA00023002"/>
    </source>
</evidence>
<dbReference type="PANTHER" id="PTHR43618">
    <property type="entry name" value="7-ALPHA-HYDROXYSTEROID DEHYDROGENASE"/>
    <property type="match status" value="1"/>
</dbReference>
<keyword evidence="2" id="KW-0521">NADP</keyword>
<protein>
    <submittedName>
        <fullName evidence="4">Putative oxidoreductase</fullName>
    </submittedName>
</protein>
<dbReference type="GO" id="GO:0016491">
    <property type="term" value="F:oxidoreductase activity"/>
    <property type="evidence" value="ECO:0007669"/>
    <property type="project" value="UniProtKB-KW"/>
</dbReference>
<accession>W7BKD3</accession>
<dbReference type="PANTHER" id="PTHR43618:SF8">
    <property type="entry name" value="7ALPHA-HYDROXYSTEROID DEHYDROGENASE"/>
    <property type="match status" value="1"/>
</dbReference>
<dbReference type="STRING" id="1265820.PCORN_15096"/>
<name>W7BKD3_9LIST</name>
<dbReference type="Proteomes" id="UP000019254">
    <property type="component" value="Unassembled WGS sequence"/>
</dbReference>
<evidence type="ECO:0000256" key="1">
    <source>
        <dbReference type="ARBA" id="ARBA00006484"/>
    </source>
</evidence>
<dbReference type="PRINTS" id="PR00080">
    <property type="entry name" value="SDRFAMILY"/>
</dbReference>